<protein>
    <recommendedName>
        <fullName evidence="6">Multidrug and toxin extrusion protein</fullName>
    </recommendedName>
</protein>
<feature type="transmembrane region" description="Helical" evidence="6">
    <location>
        <begin position="318"/>
        <end position="339"/>
    </location>
</feature>
<feature type="transmembrane region" description="Helical" evidence="6">
    <location>
        <begin position="95"/>
        <end position="115"/>
    </location>
</feature>
<evidence type="ECO:0000256" key="2">
    <source>
        <dbReference type="ARBA" id="ARBA00010199"/>
    </source>
</evidence>
<feature type="transmembrane region" description="Helical" evidence="6">
    <location>
        <begin position="232"/>
        <end position="256"/>
    </location>
</feature>
<dbReference type="AlphaFoldDB" id="A0A3Q3RCJ2"/>
<feature type="transmembrane region" description="Helical" evidence="6">
    <location>
        <begin position="204"/>
        <end position="226"/>
    </location>
</feature>
<accession>A0A3Q3RCJ2</accession>
<sequence>MGDSGKTPVKGAEGVRKDLRAREGASFAPCAGEDWGSCLKRMRSVSCIPSEYRNELVQLLKLAGPVVISQTMTTFIGFVSIVFCGHLGKTELAGVALATVVVNCTCFCTGFGLALTCDTLISQTYGSGNLKRVGVILQRGILILLLACFPCWAVLINTEPILLAIKQSPEVASLSQLYVKILMPAVPASFMYHLQMKYLQNQQIIWPQVITGAIGNVFNIIINYIFLYHMDLGVAGSAAAGAISQYLLAVTLYIYICWRGLHKSTWGGWSLDCLQEWGPFVQLAIPSMFMFCLECWMIELGGLLAGLISEAELGAQSIIFQLCILTYMHPAGFAAAASVRIGNALGAGNREQAKLSCKVPITCAFIISCFVGASLIFTRNVIGHIFTSEQEILERVPNVVLIYGFMHVVDSVACVSGGVLRGAGKQLIGVLCNLAGQYFIGLTIGVSLMFPVKMGIVGLWTGFTIGALMQAIFFVTYIYKLDWEKAAEEAMVRAGIQVIEKKEAGNADSNLNKAQVNTPASRCESAKENHTSMDVHIPAQIKSTTTTVGDVLTVTQLVLRRGLTFLFMVIILVAGIFLSNLLVRLLK</sequence>
<dbReference type="KEGG" id="malb:109957931"/>
<evidence type="ECO:0000256" key="4">
    <source>
        <dbReference type="ARBA" id="ARBA00022989"/>
    </source>
</evidence>
<dbReference type="Proteomes" id="UP000261600">
    <property type="component" value="Unplaced"/>
</dbReference>
<dbReference type="CDD" id="cd13132">
    <property type="entry name" value="MATE_eukaryotic"/>
    <property type="match status" value="1"/>
</dbReference>
<evidence type="ECO:0000256" key="1">
    <source>
        <dbReference type="ARBA" id="ARBA00004141"/>
    </source>
</evidence>
<dbReference type="PANTHER" id="PTHR11206">
    <property type="entry name" value="MULTIDRUG RESISTANCE PROTEIN"/>
    <property type="match status" value="1"/>
</dbReference>
<evidence type="ECO:0000256" key="6">
    <source>
        <dbReference type="RuleBase" id="RU004914"/>
    </source>
</evidence>
<dbReference type="InterPro" id="IPR002528">
    <property type="entry name" value="MATE_fam"/>
</dbReference>
<comment type="subcellular location">
    <subcellularLocation>
        <location evidence="1">Membrane</location>
        <topology evidence="1">Multi-pass membrane protein</topology>
    </subcellularLocation>
</comment>
<evidence type="ECO:0000313" key="7">
    <source>
        <dbReference type="Ensembl" id="ENSMALP00000031702.1"/>
    </source>
</evidence>
<dbReference type="RefSeq" id="XP_020451844.1">
    <property type="nucleotide sequence ID" value="XM_020596188.1"/>
</dbReference>
<keyword evidence="8" id="KW-1185">Reference proteome</keyword>
<name>A0A3Q3RCJ2_MONAL</name>
<organism evidence="7 8">
    <name type="scientific">Monopterus albus</name>
    <name type="common">Swamp eel</name>
    <dbReference type="NCBI Taxonomy" id="43700"/>
    <lineage>
        <taxon>Eukaryota</taxon>
        <taxon>Metazoa</taxon>
        <taxon>Chordata</taxon>
        <taxon>Craniata</taxon>
        <taxon>Vertebrata</taxon>
        <taxon>Euteleostomi</taxon>
        <taxon>Actinopterygii</taxon>
        <taxon>Neopterygii</taxon>
        <taxon>Teleostei</taxon>
        <taxon>Neoteleostei</taxon>
        <taxon>Acanthomorphata</taxon>
        <taxon>Anabantaria</taxon>
        <taxon>Synbranchiformes</taxon>
        <taxon>Synbranchidae</taxon>
        <taxon>Monopterus</taxon>
    </lineage>
</organism>
<dbReference type="GO" id="GO:0015297">
    <property type="term" value="F:antiporter activity"/>
    <property type="evidence" value="ECO:0007669"/>
    <property type="project" value="InterPro"/>
</dbReference>
<evidence type="ECO:0000256" key="5">
    <source>
        <dbReference type="ARBA" id="ARBA00023136"/>
    </source>
</evidence>
<dbReference type="GeneID" id="109957931"/>
<dbReference type="Pfam" id="PF01554">
    <property type="entry name" value="MatE"/>
    <property type="match status" value="2"/>
</dbReference>
<feature type="transmembrane region" description="Helical" evidence="6">
    <location>
        <begin position="427"/>
        <end position="450"/>
    </location>
</feature>
<feature type="transmembrane region" description="Helical" evidence="6">
    <location>
        <begin position="136"/>
        <end position="155"/>
    </location>
</feature>
<feature type="transmembrane region" description="Helical" evidence="6">
    <location>
        <begin position="359"/>
        <end position="378"/>
    </location>
</feature>
<feature type="transmembrane region" description="Helical" evidence="6">
    <location>
        <begin position="563"/>
        <end position="583"/>
    </location>
</feature>
<feature type="transmembrane region" description="Helical" evidence="6">
    <location>
        <begin position="456"/>
        <end position="479"/>
    </location>
</feature>
<feature type="transmembrane region" description="Helical" evidence="6">
    <location>
        <begin position="398"/>
        <end position="420"/>
    </location>
</feature>
<reference evidence="7" key="2">
    <citation type="submission" date="2025-09" db="UniProtKB">
        <authorList>
            <consortium name="Ensembl"/>
        </authorList>
    </citation>
    <scope>IDENTIFICATION</scope>
</reference>
<dbReference type="Ensembl" id="ENSMALT00000032254.1">
    <property type="protein sequence ID" value="ENSMALP00000031702.1"/>
    <property type="gene ID" value="ENSMALG00000021873.1"/>
</dbReference>
<dbReference type="NCBIfam" id="TIGR00797">
    <property type="entry name" value="matE"/>
    <property type="match status" value="1"/>
</dbReference>
<keyword evidence="3 6" id="KW-0812">Transmembrane</keyword>
<dbReference type="STRING" id="43700.ENSMALP00000031702"/>
<keyword evidence="4 6" id="KW-1133">Transmembrane helix</keyword>
<keyword evidence="5 6" id="KW-0472">Membrane</keyword>
<dbReference type="GO" id="GO:0042910">
    <property type="term" value="F:xenobiotic transmembrane transporter activity"/>
    <property type="evidence" value="ECO:0007669"/>
    <property type="project" value="InterPro"/>
</dbReference>
<reference evidence="7" key="1">
    <citation type="submission" date="2025-08" db="UniProtKB">
        <authorList>
            <consortium name="Ensembl"/>
        </authorList>
    </citation>
    <scope>IDENTIFICATION</scope>
</reference>
<feature type="transmembrane region" description="Helical" evidence="6">
    <location>
        <begin position="62"/>
        <end position="83"/>
    </location>
</feature>
<dbReference type="GO" id="GO:0016020">
    <property type="term" value="C:membrane"/>
    <property type="evidence" value="ECO:0007669"/>
    <property type="project" value="UniProtKB-SubCell"/>
</dbReference>
<proteinExistence type="inferred from homology"/>
<dbReference type="InterPro" id="IPR045069">
    <property type="entry name" value="MATE_euk"/>
</dbReference>
<comment type="similarity">
    <text evidence="2 6">Belongs to the multi antimicrobial extrusion (MATE) (TC 2.A.66.1) family.</text>
</comment>
<dbReference type="OrthoDB" id="2126698at2759"/>
<evidence type="ECO:0000313" key="8">
    <source>
        <dbReference type="Proteomes" id="UP000261600"/>
    </source>
</evidence>
<evidence type="ECO:0000256" key="3">
    <source>
        <dbReference type="ARBA" id="ARBA00022692"/>
    </source>
</evidence>
<dbReference type="GO" id="GO:1990961">
    <property type="term" value="P:xenobiotic detoxification by transmembrane export across the plasma membrane"/>
    <property type="evidence" value="ECO:0007669"/>
    <property type="project" value="InterPro"/>
</dbReference>